<evidence type="ECO:0000256" key="5">
    <source>
        <dbReference type="ARBA" id="ARBA00022729"/>
    </source>
</evidence>
<dbReference type="CDD" id="cd00190">
    <property type="entry name" value="Tryp_SPc"/>
    <property type="match status" value="1"/>
</dbReference>
<dbReference type="AlphaFoldDB" id="B4LQM6"/>
<accession>B4LQM6</accession>
<evidence type="ECO:0000256" key="14">
    <source>
        <dbReference type="SAM" id="SignalP"/>
    </source>
</evidence>
<name>B4LQM6_DROVI</name>
<dbReference type="InParanoid" id="B4LQM6"/>
<dbReference type="InterPro" id="IPR043504">
    <property type="entry name" value="Peptidase_S1_PA_chymotrypsin"/>
</dbReference>
<comment type="similarity">
    <text evidence="2">Belongs to the peptidase S1 family.</text>
</comment>
<reference evidence="16 17" key="1">
    <citation type="journal article" date="2007" name="Nature">
        <title>Evolution of genes and genomes on the Drosophila phylogeny.</title>
        <authorList>
            <consortium name="Drosophila 12 Genomes Consortium"/>
            <person name="Clark A.G."/>
            <person name="Eisen M.B."/>
            <person name="Smith D.R."/>
            <person name="Bergman C.M."/>
            <person name="Oliver B."/>
            <person name="Markow T.A."/>
            <person name="Kaufman T.C."/>
            <person name="Kellis M."/>
            <person name="Gelbart W."/>
            <person name="Iyer V.N."/>
            <person name="Pollard D.A."/>
            <person name="Sackton T.B."/>
            <person name="Larracuente A.M."/>
            <person name="Singh N.D."/>
            <person name="Abad J.P."/>
            <person name="Abt D.N."/>
            <person name="Adryan B."/>
            <person name="Aguade M."/>
            <person name="Akashi H."/>
            <person name="Anderson W.W."/>
            <person name="Aquadro C.F."/>
            <person name="Ardell D.H."/>
            <person name="Arguello R."/>
            <person name="Artieri C.G."/>
            <person name="Barbash D.A."/>
            <person name="Barker D."/>
            <person name="Barsanti P."/>
            <person name="Batterham P."/>
            <person name="Batzoglou S."/>
            <person name="Begun D."/>
            <person name="Bhutkar A."/>
            <person name="Blanco E."/>
            <person name="Bosak S.A."/>
            <person name="Bradley R.K."/>
            <person name="Brand A.D."/>
            <person name="Brent M.R."/>
            <person name="Brooks A.N."/>
            <person name="Brown R.H."/>
            <person name="Butlin R.K."/>
            <person name="Caggese C."/>
            <person name="Calvi B.R."/>
            <person name="Bernardo de Carvalho A."/>
            <person name="Caspi A."/>
            <person name="Castrezana S."/>
            <person name="Celniker S.E."/>
            <person name="Chang J.L."/>
            <person name="Chapple C."/>
            <person name="Chatterji S."/>
            <person name="Chinwalla A."/>
            <person name="Civetta A."/>
            <person name="Clifton S.W."/>
            <person name="Comeron J.M."/>
            <person name="Costello J.C."/>
            <person name="Coyne J.A."/>
            <person name="Daub J."/>
            <person name="David R.G."/>
            <person name="Delcher A.L."/>
            <person name="Delehaunty K."/>
            <person name="Do C.B."/>
            <person name="Ebling H."/>
            <person name="Edwards K."/>
            <person name="Eickbush T."/>
            <person name="Evans J.D."/>
            <person name="Filipski A."/>
            <person name="Findeiss S."/>
            <person name="Freyhult E."/>
            <person name="Fulton L."/>
            <person name="Fulton R."/>
            <person name="Garcia A.C."/>
            <person name="Gardiner A."/>
            <person name="Garfield D.A."/>
            <person name="Garvin B.E."/>
            <person name="Gibson G."/>
            <person name="Gilbert D."/>
            <person name="Gnerre S."/>
            <person name="Godfrey J."/>
            <person name="Good R."/>
            <person name="Gotea V."/>
            <person name="Gravely B."/>
            <person name="Greenberg A.J."/>
            <person name="Griffiths-Jones S."/>
            <person name="Gross S."/>
            <person name="Guigo R."/>
            <person name="Gustafson E.A."/>
            <person name="Haerty W."/>
            <person name="Hahn M.W."/>
            <person name="Halligan D.L."/>
            <person name="Halpern A.L."/>
            <person name="Halter G.M."/>
            <person name="Han M.V."/>
            <person name="Heger A."/>
            <person name="Hillier L."/>
            <person name="Hinrichs A.S."/>
            <person name="Holmes I."/>
            <person name="Hoskins R.A."/>
            <person name="Hubisz M.J."/>
            <person name="Hultmark D."/>
            <person name="Huntley M.A."/>
            <person name="Jaffe D.B."/>
            <person name="Jagadeeshan S."/>
            <person name="Jeck W.R."/>
            <person name="Johnson J."/>
            <person name="Jones C.D."/>
            <person name="Jordan W.C."/>
            <person name="Karpen G.H."/>
            <person name="Kataoka E."/>
            <person name="Keightley P.D."/>
            <person name="Kheradpour P."/>
            <person name="Kirkness E.F."/>
            <person name="Koerich L.B."/>
            <person name="Kristiansen K."/>
            <person name="Kudrna D."/>
            <person name="Kulathinal R.J."/>
            <person name="Kumar S."/>
            <person name="Kwok R."/>
            <person name="Lander E."/>
            <person name="Langley C.H."/>
            <person name="Lapoint R."/>
            <person name="Lazzaro B.P."/>
            <person name="Lee S.J."/>
            <person name="Levesque L."/>
            <person name="Li R."/>
            <person name="Lin C.F."/>
            <person name="Lin M.F."/>
            <person name="Lindblad-Toh K."/>
            <person name="Llopart A."/>
            <person name="Long M."/>
            <person name="Low L."/>
            <person name="Lozovsky E."/>
            <person name="Lu J."/>
            <person name="Luo M."/>
            <person name="Machado C.A."/>
            <person name="Makalowski W."/>
            <person name="Marzo M."/>
            <person name="Matsuda M."/>
            <person name="Matzkin L."/>
            <person name="McAllister B."/>
            <person name="McBride C.S."/>
            <person name="McKernan B."/>
            <person name="McKernan K."/>
            <person name="Mendez-Lago M."/>
            <person name="Minx P."/>
            <person name="Mollenhauer M.U."/>
            <person name="Montooth K."/>
            <person name="Mount S.M."/>
            <person name="Mu X."/>
            <person name="Myers E."/>
            <person name="Negre B."/>
            <person name="Newfeld S."/>
            <person name="Nielsen R."/>
            <person name="Noor M.A."/>
            <person name="O'Grady P."/>
            <person name="Pachter L."/>
            <person name="Papaceit M."/>
            <person name="Parisi M.J."/>
            <person name="Parisi M."/>
            <person name="Parts L."/>
            <person name="Pedersen J.S."/>
            <person name="Pesole G."/>
            <person name="Phillippy A.M."/>
            <person name="Ponting C.P."/>
            <person name="Pop M."/>
            <person name="Porcelli D."/>
            <person name="Powell J.R."/>
            <person name="Prohaska S."/>
            <person name="Pruitt K."/>
            <person name="Puig M."/>
            <person name="Quesneville H."/>
            <person name="Ram K.R."/>
            <person name="Rand D."/>
            <person name="Rasmussen M.D."/>
            <person name="Reed L.K."/>
            <person name="Reenan R."/>
            <person name="Reily A."/>
            <person name="Remington K.A."/>
            <person name="Rieger T.T."/>
            <person name="Ritchie M.G."/>
            <person name="Robin C."/>
            <person name="Rogers Y.H."/>
            <person name="Rohde C."/>
            <person name="Rozas J."/>
            <person name="Rubenfield M.J."/>
            <person name="Ruiz A."/>
            <person name="Russo S."/>
            <person name="Salzberg S.L."/>
            <person name="Sanchez-Gracia A."/>
            <person name="Saranga D.J."/>
            <person name="Sato H."/>
            <person name="Schaeffer S.W."/>
            <person name="Schatz M.C."/>
            <person name="Schlenke T."/>
            <person name="Schwartz R."/>
            <person name="Segarra C."/>
            <person name="Singh R.S."/>
            <person name="Sirot L."/>
            <person name="Sirota M."/>
            <person name="Sisneros N.B."/>
            <person name="Smith C.D."/>
            <person name="Smith T.F."/>
            <person name="Spieth J."/>
            <person name="Stage D.E."/>
            <person name="Stark A."/>
            <person name="Stephan W."/>
            <person name="Strausberg R.L."/>
            <person name="Strempel S."/>
            <person name="Sturgill D."/>
            <person name="Sutton G."/>
            <person name="Sutton G.G."/>
            <person name="Tao W."/>
            <person name="Teichmann S."/>
            <person name="Tobari Y.N."/>
            <person name="Tomimura Y."/>
            <person name="Tsolas J.M."/>
            <person name="Valente V.L."/>
            <person name="Venter E."/>
            <person name="Venter J.C."/>
            <person name="Vicario S."/>
            <person name="Vieira F.G."/>
            <person name="Vilella A.J."/>
            <person name="Villasante A."/>
            <person name="Walenz B."/>
            <person name="Wang J."/>
            <person name="Wasserman M."/>
            <person name="Watts T."/>
            <person name="Wilson D."/>
            <person name="Wilson R.K."/>
            <person name="Wing R.A."/>
            <person name="Wolfner M.F."/>
            <person name="Wong A."/>
            <person name="Wong G.K."/>
            <person name="Wu C.I."/>
            <person name="Wu G."/>
            <person name="Yamamoto D."/>
            <person name="Yang H.P."/>
            <person name="Yang S.P."/>
            <person name="Yorke J.A."/>
            <person name="Yoshida K."/>
            <person name="Zdobnov E."/>
            <person name="Zhang P."/>
            <person name="Zhang Y."/>
            <person name="Zimin A.V."/>
            <person name="Baldwin J."/>
            <person name="Abdouelleil A."/>
            <person name="Abdulkadir J."/>
            <person name="Abebe A."/>
            <person name="Abera B."/>
            <person name="Abreu J."/>
            <person name="Acer S.C."/>
            <person name="Aftuck L."/>
            <person name="Alexander A."/>
            <person name="An P."/>
            <person name="Anderson E."/>
            <person name="Anderson S."/>
            <person name="Arachi H."/>
            <person name="Azer M."/>
            <person name="Bachantsang P."/>
            <person name="Barry A."/>
            <person name="Bayul T."/>
            <person name="Berlin A."/>
            <person name="Bessette D."/>
            <person name="Bloom T."/>
            <person name="Blye J."/>
            <person name="Boguslavskiy L."/>
            <person name="Bonnet C."/>
            <person name="Boukhgalter B."/>
            <person name="Bourzgui I."/>
            <person name="Brown A."/>
            <person name="Cahill P."/>
            <person name="Channer S."/>
            <person name="Cheshatsang Y."/>
            <person name="Chuda L."/>
            <person name="Citroen M."/>
            <person name="Collymore A."/>
            <person name="Cooke P."/>
            <person name="Costello M."/>
            <person name="D'Aco K."/>
            <person name="Daza R."/>
            <person name="De Haan G."/>
            <person name="DeGray S."/>
            <person name="DeMaso C."/>
            <person name="Dhargay N."/>
            <person name="Dooley K."/>
            <person name="Dooley E."/>
            <person name="Doricent M."/>
            <person name="Dorje P."/>
            <person name="Dorjee K."/>
            <person name="Dupes A."/>
            <person name="Elong R."/>
            <person name="Falk J."/>
            <person name="Farina A."/>
            <person name="Faro S."/>
            <person name="Ferguson D."/>
            <person name="Fisher S."/>
            <person name="Foley C.D."/>
            <person name="Franke A."/>
            <person name="Friedrich D."/>
            <person name="Gadbois L."/>
            <person name="Gearin G."/>
            <person name="Gearin C.R."/>
            <person name="Giannoukos G."/>
            <person name="Goode T."/>
            <person name="Graham J."/>
            <person name="Grandbois E."/>
            <person name="Grewal S."/>
            <person name="Gyaltsen K."/>
            <person name="Hafez N."/>
            <person name="Hagos B."/>
            <person name="Hall J."/>
            <person name="Henson C."/>
            <person name="Hollinger A."/>
            <person name="Honan T."/>
            <person name="Huard M.D."/>
            <person name="Hughes L."/>
            <person name="Hurhula B."/>
            <person name="Husby M.E."/>
            <person name="Kamat A."/>
            <person name="Kanga B."/>
            <person name="Kashin S."/>
            <person name="Khazanovich D."/>
            <person name="Kisner P."/>
            <person name="Lance K."/>
            <person name="Lara M."/>
            <person name="Lee W."/>
            <person name="Lennon N."/>
            <person name="Letendre F."/>
            <person name="LeVine R."/>
            <person name="Lipovsky A."/>
            <person name="Liu X."/>
            <person name="Liu J."/>
            <person name="Liu S."/>
            <person name="Lokyitsang T."/>
            <person name="Lokyitsang Y."/>
            <person name="Lubonja R."/>
            <person name="Lui A."/>
            <person name="MacDonald P."/>
            <person name="Magnisalis V."/>
            <person name="Maru K."/>
            <person name="Matthews C."/>
            <person name="McCusker W."/>
            <person name="McDonough S."/>
            <person name="Mehta T."/>
            <person name="Meldrim J."/>
            <person name="Meneus L."/>
            <person name="Mihai O."/>
            <person name="Mihalev A."/>
            <person name="Mihova T."/>
            <person name="Mittelman R."/>
            <person name="Mlenga V."/>
            <person name="Montmayeur A."/>
            <person name="Mulrain L."/>
            <person name="Navidi A."/>
            <person name="Naylor J."/>
            <person name="Negash T."/>
            <person name="Nguyen T."/>
            <person name="Nguyen N."/>
            <person name="Nicol R."/>
            <person name="Norbu C."/>
            <person name="Norbu N."/>
            <person name="Novod N."/>
            <person name="O'Neill B."/>
            <person name="Osman S."/>
            <person name="Markiewicz E."/>
            <person name="Oyono O.L."/>
            <person name="Patti C."/>
            <person name="Phunkhang P."/>
            <person name="Pierre F."/>
            <person name="Priest M."/>
            <person name="Raghuraman S."/>
            <person name="Rege F."/>
            <person name="Reyes R."/>
            <person name="Rise C."/>
            <person name="Rogov P."/>
            <person name="Ross K."/>
            <person name="Ryan E."/>
            <person name="Settipalli S."/>
            <person name="Shea T."/>
            <person name="Sherpa N."/>
            <person name="Shi L."/>
            <person name="Shih D."/>
            <person name="Sparrow T."/>
            <person name="Spaulding J."/>
            <person name="Stalker J."/>
            <person name="Stange-Thomann N."/>
            <person name="Stavropoulos S."/>
            <person name="Stone C."/>
            <person name="Strader C."/>
            <person name="Tesfaye S."/>
            <person name="Thomson T."/>
            <person name="Thoulutsang Y."/>
            <person name="Thoulutsang D."/>
            <person name="Topham K."/>
            <person name="Topping I."/>
            <person name="Tsamla T."/>
            <person name="Vassiliev H."/>
            <person name="Vo A."/>
            <person name="Wangchuk T."/>
            <person name="Wangdi T."/>
            <person name="Weiand M."/>
            <person name="Wilkinson J."/>
            <person name="Wilson A."/>
            <person name="Yadav S."/>
            <person name="Young G."/>
            <person name="Yu Q."/>
            <person name="Zembek L."/>
            <person name="Zhong D."/>
            <person name="Zimmer A."/>
            <person name="Zwirko Z."/>
            <person name="Jaffe D.B."/>
            <person name="Alvarez P."/>
            <person name="Brockman W."/>
            <person name="Butler J."/>
            <person name="Chin C."/>
            <person name="Gnerre S."/>
            <person name="Grabherr M."/>
            <person name="Kleber M."/>
            <person name="Mauceli E."/>
            <person name="MacCallum I."/>
        </authorList>
    </citation>
    <scope>NUCLEOTIDE SEQUENCE [LARGE SCALE GENOMIC DNA]</scope>
    <source>
        <strain evidence="17">Tucson 15010-1051.87</strain>
    </source>
</reference>
<keyword evidence="6 12" id="KW-0378">Hydrolase</keyword>
<dbReference type="GO" id="GO:0004252">
    <property type="term" value="F:serine-type endopeptidase activity"/>
    <property type="evidence" value="ECO:0007669"/>
    <property type="project" value="UniProtKB-EC"/>
</dbReference>
<dbReference type="SMART" id="SM00020">
    <property type="entry name" value="Tryp_SPc"/>
    <property type="match status" value="1"/>
</dbReference>
<keyword evidence="9" id="KW-1015">Disulfide bond</keyword>
<dbReference type="EMBL" id="CH940649">
    <property type="protein sequence ID" value="EDW64483.1"/>
    <property type="molecule type" value="Genomic_DNA"/>
</dbReference>
<dbReference type="OrthoDB" id="10059102at2759"/>
<dbReference type="PROSITE" id="PS00135">
    <property type="entry name" value="TRYPSIN_SER"/>
    <property type="match status" value="1"/>
</dbReference>
<evidence type="ECO:0000256" key="6">
    <source>
        <dbReference type="ARBA" id="ARBA00022801"/>
    </source>
</evidence>
<dbReference type="Gene3D" id="2.40.10.10">
    <property type="entry name" value="Trypsin-like serine proteases"/>
    <property type="match status" value="1"/>
</dbReference>
<dbReference type="Pfam" id="PF00089">
    <property type="entry name" value="Trypsin"/>
    <property type="match status" value="1"/>
</dbReference>
<dbReference type="InterPro" id="IPR018114">
    <property type="entry name" value="TRYPSIN_HIS"/>
</dbReference>
<dbReference type="PANTHER" id="PTHR24276">
    <property type="entry name" value="POLYSERASE-RELATED"/>
    <property type="match status" value="1"/>
</dbReference>
<evidence type="ECO:0000313" key="17">
    <source>
        <dbReference type="Proteomes" id="UP000008792"/>
    </source>
</evidence>
<evidence type="ECO:0000259" key="15">
    <source>
        <dbReference type="PROSITE" id="PS50240"/>
    </source>
</evidence>
<dbReference type="OMA" id="RTACHGD"/>
<dbReference type="InterPro" id="IPR001314">
    <property type="entry name" value="Peptidase_S1A"/>
</dbReference>
<dbReference type="PROSITE" id="PS50240">
    <property type="entry name" value="TRYPSIN_DOM"/>
    <property type="match status" value="1"/>
</dbReference>
<feature type="signal peptide" evidence="14">
    <location>
        <begin position="1"/>
        <end position="17"/>
    </location>
</feature>
<dbReference type="InterPro" id="IPR009003">
    <property type="entry name" value="Peptidase_S1_PA"/>
</dbReference>
<dbReference type="InterPro" id="IPR001254">
    <property type="entry name" value="Trypsin_dom"/>
</dbReference>
<dbReference type="MEROPS" id="S01.457"/>
<evidence type="ECO:0000256" key="12">
    <source>
        <dbReference type="RuleBase" id="RU363034"/>
    </source>
</evidence>
<dbReference type="GO" id="GO:0006508">
    <property type="term" value="P:proteolysis"/>
    <property type="evidence" value="ECO:0007669"/>
    <property type="project" value="UniProtKB-KW"/>
</dbReference>
<evidence type="ECO:0000256" key="10">
    <source>
        <dbReference type="ARBA" id="ARBA00036320"/>
    </source>
</evidence>
<dbReference type="Proteomes" id="UP000008792">
    <property type="component" value="Unassembled WGS sequence"/>
</dbReference>
<keyword evidence="17" id="KW-1185">Reference proteome</keyword>
<dbReference type="SUPFAM" id="SSF50494">
    <property type="entry name" value="Trypsin-like serine proteases"/>
    <property type="match status" value="1"/>
</dbReference>
<feature type="chain" id="PRO_5002816382" description="trypsin" evidence="14">
    <location>
        <begin position="18"/>
        <end position="340"/>
    </location>
</feature>
<dbReference type="PROSITE" id="PS00134">
    <property type="entry name" value="TRYPSIN_HIS"/>
    <property type="match status" value="1"/>
</dbReference>
<evidence type="ECO:0000256" key="11">
    <source>
        <dbReference type="ARBA" id="ARBA00038868"/>
    </source>
</evidence>
<evidence type="ECO:0000256" key="7">
    <source>
        <dbReference type="ARBA" id="ARBA00022825"/>
    </source>
</evidence>
<evidence type="ECO:0000256" key="2">
    <source>
        <dbReference type="ARBA" id="ARBA00007664"/>
    </source>
</evidence>
<keyword evidence="5 14" id="KW-0732">Signal</keyword>
<evidence type="ECO:0000256" key="3">
    <source>
        <dbReference type="ARBA" id="ARBA00022525"/>
    </source>
</evidence>
<keyword evidence="7 12" id="KW-0720">Serine protease</keyword>
<evidence type="ECO:0000256" key="4">
    <source>
        <dbReference type="ARBA" id="ARBA00022670"/>
    </source>
</evidence>
<dbReference type="HOGENOM" id="CLU_006842_7_1_1"/>
<dbReference type="KEGG" id="dvi:6628415"/>
<dbReference type="GO" id="GO:0005576">
    <property type="term" value="C:extracellular region"/>
    <property type="evidence" value="ECO:0007669"/>
    <property type="project" value="UniProtKB-SubCell"/>
</dbReference>
<gene>
    <name evidence="16" type="primary">Dvir\GJ22325</name>
    <name evidence="16" type="ORF">Dvir_GJ22325</name>
</gene>
<dbReference type="InterPro" id="IPR033116">
    <property type="entry name" value="TRYPSIN_SER"/>
</dbReference>
<evidence type="ECO:0000256" key="1">
    <source>
        <dbReference type="ARBA" id="ARBA00004239"/>
    </source>
</evidence>
<dbReference type="FunFam" id="2.40.10.10:FF:000034">
    <property type="entry name" value="Eupolytin"/>
    <property type="match status" value="1"/>
</dbReference>
<feature type="domain" description="Peptidase S1" evidence="15">
    <location>
        <begin position="32"/>
        <end position="249"/>
    </location>
</feature>
<proteinExistence type="inferred from homology"/>
<evidence type="ECO:0000313" key="16">
    <source>
        <dbReference type="EMBL" id="EDW64483.1"/>
    </source>
</evidence>
<evidence type="ECO:0000256" key="8">
    <source>
        <dbReference type="ARBA" id="ARBA00023145"/>
    </source>
</evidence>
<dbReference type="InterPro" id="IPR050430">
    <property type="entry name" value="Peptidase_S1"/>
</dbReference>
<protein>
    <recommendedName>
        <fullName evidence="11">trypsin</fullName>
        <ecNumber evidence="11">3.4.21.4</ecNumber>
    </recommendedName>
</protein>
<feature type="compositionally biased region" description="Low complexity" evidence="13">
    <location>
        <begin position="257"/>
        <end position="290"/>
    </location>
</feature>
<sequence length="340" mass="36796">MCLKCFLLLLTIALVAAHQEPAFNGTFTSNRIVGGSNEVIENAPWQISLQYLGKHVCGGSIYSKEIIVTAAHCVANRLPKDLRVRVGSTYHNSGGTLVGVTRTLSHEYFNRPSYANDIAVIRLSQPLTFGKSVKPIALAQTTPSRKTFATVTGWGFSKKLAAPPTQLQSVRLRIMSHKLCWKINFGLITNDMVCAFDWKKGACNGDSGGPLVVNRELVGVVSFGKFMCFGPTVFANVAVQRDWILEAIRLISKQDSTVRPSTRPTTTESSTTTTTKVSSTTSKSKPSALTTTMKKPLTTIIPVTTAAEDITELTTILTTLTDSTTVTSPTTLSDSSDNKD</sequence>
<comment type="subcellular location">
    <subcellularLocation>
        <location evidence="1">Secreted</location>
        <location evidence="1">Extracellular space</location>
    </subcellularLocation>
</comment>
<comment type="catalytic activity">
    <reaction evidence="10">
        <text>Preferential cleavage: Arg-|-Xaa, Lys-|-Xaa.</text>
        <dbReference type="EC" id="3.4.21.4"/>
    </reaction>
</comment>
<dbReference type="FunCoup" id="B4LQM6">
    <property type="interactions" value="1"/>
</dbReference>
<dbReference type="PANTHER" id="PTHR24276:SF91">
    <property type="entry name" value="AT26814P-RELATED"/>
    <property type="match status" value="1"/>
</dbReference>
<feature type="region of interest" description="Disordered" evidence="13">
    <location>
        <begin position="256"/>
        <end position="290"/>
    </location>
</feature>
<dbReference type="PhylomeDB" id="B4LQM6"/>
<organism evidence="16 17">
    <name type="scientific">Drosophila virilis</name>
    <name type="common">Fruit fly</name>
    <dbReference type="NCBI Taxonomy" id="7244"/>
    <lineage>
        <taxon>Eukaryota</taxon>
        <taxon>Metazoa</taxon>
        <taxon>Ecdysozoa</taxon>
        <taxon>Arthropoda</taxon>
        <taxon>Hexapoda</taxon>
        <taxon>Insecta</taxon>
        <taxon>Pterygota</taxon>
        <taxon>Neoptera</taxon>
        <taxon>Endopterygota</taxon>
        <taxon>Diptera</taxon>
        <taxon>Brachycera</taxon>
        <taxon>Muscomorpha</taxon>
        <taxon>Ephydroidea</taxon>
        <taxon>Drosophilidae</taxon>
        <taxon>Drosophila</taxon>
    </lineage>
</organism>
<dbReference type="EC" id="3.4.21.4" evidence="11"/>
<evidence type="ECO:0000256" key="9">
    <source>
        <dbReference type="ARBA" id="ARBA00023157"/>
    </source>
</evidence>
<dbReference type="PRINTS" id="PR00722">
    <property type="entry name" value="CHYMOTRYPSIN"/>
</dbReference>
<keyword evidence="3" id="KW-0964">Secreted</keyword>
<keyword evidence="8" id="KW-0865">Zymogen</keyword>
<dbReference type="eggNOG" id="KOG3627">
    <property type="taxonomic scope" value="Eukaryota"/>
</dbReference>
<keyword evidence="4 12" id="KW-0645">Protease</keyword>
<evidence type="ECO:0000256" key="13">
    <source>
        <dbReference type="SAM" id="MobiDB-lite"/>
    </source>
</evidence>